<evidence type="ECO:0000313" key="4">
    <source>
        <dbReference type="Proteomes" id="UP001371456"/>
    </source>
</evidence>
<accession>A0AAN8YED2</accession>
<dbReference type="AlphaFoldDB" id="A0AAN8YED2"/>
<feature type="region of interest" description="Disordered" evidence="1">
    <location>
        <begin position="260"/>
        <end position="303"/>
    </location>
</feature>
<evidence type="ECO:0000256" key="1">
    <source>
        <dbReference type="SAM" id="MobiDB-lite"/>
    </source>
</evidence>
<feature type="compositionally biased region" description="Acidic residues" evidence="1">
    <location>
        <begin position="266"/>
        <end position="296"/>
    </location>
</feature>
<protein>
    <recommendedName>
        <fullName evidence="2">DUF4218 domain-containing protein</fullName>
    </recommendedName>
</protein>
<dbReference type="Pfam" id="PF13960">
    <property type="entry name" value="DUF4218"/>
    <property type="match status" value="1"/>
</dbReference>
<reference evidence="3 4" key="1">
    <citation type="submission" date="2024-02" db="EMBL/GenBank/DDBJ databases">
        <title>de novo genome assembly of Solanum bulbocastanum strain 11H21.</title>
        <authorList>
            <person name="Hosaka A.J."/>
        </authorList>
    </citation>
    <scope>NUCLEOTIDE SEQUENCE [LARGE SCALE GENOMIC DNA]</scope>
    <source>
        <tissue evidence="3">Young leaves</tissue>
    </source>
</reference>
<name>A0AAN8YED2_SOLBU</name>
<dbReference type="Proteomes" id="UP001371456">
    <property type="component" value="Unassembled WGS sequence"/>
</dbReference>
<dbReference type="PANTHER" id="PTHR48258:SF4">
    <property type="entry name" value="DUF4216 DOMAIN-CONTAINING PROTEIN"/>
    <property type="match status" value="1"/>
</dbReference>
<evidence type="ECO:0000259" key="2">
    <source>
        <dbReference type="Pfam" id="PF13960"/>
    </source>
</evidence>
<dbReference type="InterPro" id="IPR025452">
    <property type="entry name" value="DUF4218"/>
</dbReference>
<evidence type="ECO:0000313" key="3">
    <source>
        <dbReference type="EMBL" id="KAK6789357.1"/>
    </source>
</evidence>
<sequence>MEHLPIHFVQEAHLGGPIQTRWMYPFERYPFEICTGSSKQPNKPRGRIEGSFVQGHIGRETGDFYSYYFGDDVSCRRNRPNCNDEGDIDPLFPPISIFNQNGRGSKNLFVNTLGNEAINTEFSKWLRNSVYDEYSSVQHLQLVKEVALRSQVLTMNKYCVNGFNFQTKEVPRNKKTNNSGVYIQGDVDGTGQTIEYYGVIQEIIEVRYSSWPKKKIVLYSYVAYQNDVAIVQQQVDVELETTLQHSQHILEEVFDDERLNVKEEISENEENESFDDEEWDDNENETTEEEEWENDGIETSKEE</sequence>
<organism evidence="3 4">
    <name type="scientific">Solanum bulbocastanum</name>
    <name type="common">Wild potato</name>
    <dbReference type="NCBI Taxonomy" id="147425"/>
    <lineage>
        <taxon>Eukaryota</taxon>
        <taxon>Viridiplantae</taxon>
        <taxon>Streptophyta</taxon>
        <taxon>Embryophyta</taxon>
        <taxon>Tracheophyta</taxon>
        <taxon>Spermatophyta</taxon>
        <taxon>Magnoliopsida</taxon>
        <taxon>eudicotyledons</taxon>
        <taxon>Gunneridae</taxon>
        <taxon>Pentapetalae</taxon>
        <taxon>asterids</taxon>
        <taxon>lamiids</taxon>
        <taxon>Solanales</taxon>
        <taxon>Solanaceae</taxon>
        <taxon>Solanoideae</taxon>
        <taxon>Solaneae</taxon>
        <taxon>Solanum</taxon>
    </lineage>
</organism>
<proteinExistence type="predicted"/>
<gene>
    <name evidence="3" type="ORF">RDI58_013156</name>
</gene>
<keyword evidence="4" id="KW-1185">Reference proteome</keyword>
<comment type="caution">
    <text evidence="3">The sequence shown here is derived from an EMBL/GenBank/DDBJ whole genome shotgun (WGS) entry which is preliminary data.</text>
</comment>
<dbReference type="PANTHER" id="PTHR48258">
    <property type="entry name" value="DUF4218 DOMAIN-CONTAINING PROTEIN-RELATED"/>
    <property type="match status" value="1"/>
</dbReference>
<dbReference type="EMBL" id="JBANQN010000005">
    <property type="protein sequence ID" value="KAK6789357.1"/>
    <property type="molecule type" value="Genomic_DNA"/>
</dbReference>
<feature type="domain" description="DUF4218" evidence="2">
    <location>
        <begin position="1"/>
        <end position="83"/>
    </location>
</feature>